<dbReference type="AlphaFoldDB" id="A0A0S7EPH2"/>
<reference evidence="1" key="1">
    <citation type="submission" date="2014-12" db="EMBL/GenBank/DDBJ databases">
        <title>Parallel Evolution in Life History Adaptation Evident in the Tissue-Specific Poeciliopsis prolifica transcriptome.</title>
        <authorList>
            <person name="Jue N.K."/>
            <person name="Foley R.J."/>
            <person name="Obergfell C."/>
            <person name="Reznick D.N."/>
            <person name="O'Neill R.J."/>
            <person name="O'Neill M.J."/>
        </authorList>
    </citation>
    <scope>NUCLEOTIDE SEQUENCE</scope>
</reference>
<dbReference type="EMBL" id="GBYX01476386">
    <property type="protein sequence ID" value="JAO05291.1"/>
    <property type="molecule type" value="Transcribed_RNA"/>
</dbReference>
<accession>A0A0S7EPH2</accession>
<proteinExistence type="predicted"/>
<evidence type="ECO:0000313" key="1">
    <source>
        <dbReference type="EMBL" id="JAO05291.1"/>
    </source>
</evidence>
<sequence>MNFLTGQNYSSPALRYEGMKKFFSINSGQDVSSFVDILETKKTILKICLMQDFIDMFGSNSLSFIIGGQFNVFQIQGLTKQFIFQSLVQREQLLSHLHEQTGNCEIKSVLLILATCFTLSMRISIV</sequence>
<gene>
    <name evidence="1" type="primary">PPUP9104</name>
</gene>
<protein>
    <submittedName>
        <fullName evidence="1">PPUP9104</fullName>
    </submittedName>
</protein>
<organism evidence="1">
    <name type="scientific">Poeciliopsis prolifica</name>
    <name type="common">blackstripe livebearer</name>
    <dbReference type="NCBI Taxonomy" id="188132"/>
    <lineage>
        <taxon>Eukaryota</taxon>
        <taxon>Metazoa</taxon>
        <taxon>Chordata</taxon>
        <taxon>Craniata</taxon>
        <taxon>Vertebrata</taxon>
        <taxon>Euteleostomi</taxon>
        <taxon>Actinopterygii</taxon>
        <taxon>Neopterygii</taxon>
        <taxon>Teleostei</taxon>
        <taxon>Neoteleostei</taxon>
        <taxon>Acanthomorphata</taxon>
        <taxon>Ovalentaria</taxon>
        <taxon>Atherinomorphae</taxon>
        <taxon>Cyprinodontiformes</taxon>
        <taxon>Poeciliidae</taxon>
        <taxon>Poeciliinae</taxon>
        <taxon>Poeciliopsis</taxon>
    </lineage>
</organism>
<name>A0A0S7EPH2_9TELE</name>